<dbReference type="GO" id="GO:0016020">
    <property type="term" value="C:membrane"/>
    <property type="evidence" value="ECO:0007669"/>
    <property type="project" value="UniProtKB-SubCell"/>
</dbReference>
<name>B1I4Q5_DESAP</name>
<feature type="domain" description="Peptidase M50" evidence="13">
    <location>
        <begin position="37"/>
        <end position="103"/>
    </location>
</feature>
<dbReference type="Proteomes" id="UP000008544">
    <property type="component" value="Chromosome"/>
</dbReference>
<keyword evidence="6" id="KW-0479">Metal-binding</keyword>
<dbReference type="RefSeq" id="WP_012302547.1">
    <property type="nucleotide sequence ID" value="NC_010424.1"/>
</dbReference>
<evidence type="ECO:0000256" key="9">
    <source>
        <dbReference type="ARBA" id="ARBA00022989"/>
    </source>
</evidence>
<feature type="transmembrane region" description="Helical" evidence="12">
    <location>
        <begin position="84"/>
        <end position="109"/>
    </location>
</feature>
<sequence length="292" mass="32327">MRICRVSGIVFSINNWFLALLGVYFAAGVLGKGLIAFVVVLAHELAHVWMARRHGIPVQEVELMPFGGVARMSGELVIEPRKEIVVAVAGPMANLVLCALALGCGHYGIWHEMYGPFFIQCNLQVFFFNVLPGLPLDGGHVHRAYLARNMNLPAATHRTAVCGQFWGGLIAVLGTAGLLGGFTGLDIIATGLFLYYAARREKQEAPYLYAQHLATKNRDLDRHGILPGEMLVARQDLSVWRVTRLFVPQRYHLVYTVDEHGRHTGVVDETEIVKTLLEQGANVSLDRIRKGF</sequence>
<evidence type="ECO:0000256" key="6">
    <source>
        <dbReference type="ARBA" id="ARBA00022723"/>
    </source>
</evidence>
<dbReference type="KEGG" id="dau:Daud_1456"/>
<dbReference type="Pfam" id="PF02163">
    <property type="entry name" value="Peptidase_M50"/>
    <property type="match status" value="1"/>
</dbReference>
<dbReference type="eggNOG" id="COG1994">
    <property type="taxonomic scope" value="Bacteria"/>
</dbReference>
<keyword evidence="10" id="KW-0482">Metalloprotease</keyword>
<feature type="transmembrane region" description="Helical" evidence="12">
    <location>
        <begin position="165"/>
        <end position="198"/>
    </location>
</feature>
<reference evidence="14 15" key="2">
    <citation type="journal article" date="2008" name="Science">
        <title>Environmental genomics reveals a single-species ecosystem deep within Earth.</title>
        <authorList>
            <person name="Chivian D."/>
            <person name="Brodie E.L."/>
            <person name="Alm E.J."/>
            <person name="Culley D.E."/>
            <person name="Dehal P.S."/>
            <person name="Desantis T.Z."/>
            <person name="Gihring T.M."/>
            <person name="Lapidus A."/>
            <person name="Lin L.H."/>
            <person name="Lowry S.R."/>
            <person name="Moser D.P."/>
            <person name="Richardson P.M."/>
            <person name="Southam G."/>
            <person name="Wanger G."/>
            <person name="Pratt L.M."/>
            <person name="Andersen G.L."/>
            <person name="Hazen T.C."/>
            <person name="Brockman F.J."/>
            <person name="Arkin A.P."/>
            <person name="Onstott T.C."/>
        </authorList>
    </citation>
    <scope>NUCLEOTIDE SEQUENCE [LARGE SCALE GENOMIC DNA]</scope>
    <source>
        <strain evidence="14 15">MP104C</strain>
    </source>
</reference>
<evidence type="ECO:0000256" key="7">
    <source>
        <dbReference type="ARBA" id="ARBA00022801"/>
    </source>
</evidence>
<comment type="similarity">
    <text evidence="3">Belongs to the peptidase M50B family.</text>
</comment>
<dbReference type="STRING" id="477974.Daud_1456"/>
<dbReference type="GO" id="GO:0008237">
    <property type="term" value="F:metallopeptidase activity"/>
    <property type="evidence" value="ECO:0007669"/>
    <property type="project" value="UniProtKB-KW"/>
</dbReference>
<organism evidence="14 15">
    <name type="scientific">Desulforudis audaxviator (strain MP104C)</name>
    <dbReference type="NCBI Taxonomy" id="477974"/>
    <lineage>
        <taxon>Bacteria</taxon>
        <taxon>Bacillati</taxon>
        <taxon>Bacillota</taxon>
        <taxon>Clostridia</taxon>
        <taxon>Thermoanaerobacterales</taxon>
        <taxon>Candidatus Desulforudaceae</taxon>
        <taxon>Candidatus Desulforudis</taxon>
    </lineage>
</organism>
<keyword evidence="9 12" id="KW-1133">Transmembrane helix</keyword>
<dbReference type="PANTHER" id="PTHR39188:SF3">
    <property type="entry name" value="STAGE IV SPORULATION PROTEIN FB"/>
    <property type="match status" value="1"/>
</dbReference>
<protein>
    <submittedName>
        <fullName evidence="14">Peptidase M50</fullName>
    </submittedName>
</protein>
<dbReference type="HOGENOM" id="CLU_037123_0_0_9"/>
<keyword evidence="4" id="KW-0645">Protease</keyword>
<reference evidence="15" key="1">
    <citation type="submission" date="2007-10" db="EMBL/GenBank/DDBJ databases">
        <title>Complete sequence of chromosome of Desulforudis audaxviator MP104C.</title>
        <authorList>
            <person name="Copeland A."/>
            <person name="Lucas S."/>
            <person name="Lapidus A."/>
            <person name="Barry K."/>
            <person name="Glavina del Rio T."/>
            <person name="Dalin E."/>
            <person name="Tice H."/>
            <person name="Bruce D."/>
            <person name="Pitluck S."/>
            <person name="Lowry S.R."/>
            <person name="Larimer F."/>
            <person name="Land M.L."/>
            <person name="Hauser L."/>
            <person name="Kyrpides N."/>
            <person name="Ivanova N.N."/>
            <person name="Richardson P."/>
        </authorList>
    </citation>
    <scope>NUCLEOTIDE SEQUENCE [LARGE SCALE GENOMIC DNA]</scope>
    <source>
        <strain evidence="15">MP104C</strain>
    </source>
</reference>
<dbReference type="InterPro" id="IPR046342">
    <property type="entry name" value="CBS_dom_sf"/>
</dbReference>
<comment type="subcellular location">
    <subcellularLocation>
        <location evidence="2">Membrane</location>
        <topology evidence="2">Multi-pass membrane protein</topology>
    </subcellularLocation>
</comment>
<proteinExistence type="inferred from homology"/>
<comment type="cofactor">
    <cofactor evidence="1">
        <name>Zn(2+)</name>
        <dbReference type="ChEBI" id="CHEBI:29105"/>
    </cofactor>
</comment>
<evidence type="ECO:0000256" key="3">
    <source>
        <dbReference type="ARBA" id="ARBA00007931"/>
    </source>
</evidence>
<dbReference type="OrthoDB" id="166377at2"/>
<accession>B1I4Q5</accession>
<keyword evidence="5 12" id="KW-0812">Transmembrane</keyword>
<keyword evidence="11 12" id="KW-0472">Membrane</keyword>
<evidence type="ECO:0000256" key="5">
    <source>
        <dbReference type="ARBA" id="ARBA00022692"/>
    </source>
</evidence>
<keyword evidence="8" id="KW-0862">Zinc</keyword>
<dbReference type="GO" id="GO:0006508">
    <property type="term" value="P:proteolysis"/>
    <property type="evidence" value="ECO:0007669"/>
    <property type="project" value="UniProtKB-KW"/>
</dbReference>
<dbReference type="CDD" id="cd06161">
    <property type="entry name" value="S2P-M50_SpoIVFB"/>
    <property type="match status" value="1"/>
</dbReference>
<evidence type="ECO:0000259" key="13">
    <source>
        <dbReference type="Pfam" id="PF02163"/>
    </source>
</evidence>
<dbReference type="AlphaFoldDB" id="B1I4Q5"/>
<keyword evidence="15" id="KW-1185">Reference proteome</keyword>
<gene>
    <name evidence="14" type="ordered locus">Daud_1456</name>
</gene>
<evidence type="ECO:0000256" key="2">
    <source>
        <dbReference type="ARBA" id="ARBA00004141"/>
    </source>
</evidence>
<dbReference type="EMBL" id="CP000860">
    <property type="protein sequence ID" value="ACA59962.1"/>
    <property type="molecule type" value="Genomic_DNA"/>
</dbReference>
<dbReference type="InterPro" id="IPR008915">
    <property type="entry name" value="Peptidase_M50"/>
</dbReference>
<feature type="transmembrane region" description="Helical" evidence="12">
    <location>
        <begin position="16"/>
        <end position="42"/>
    </location>
</feature>
<evidence type="ECO:0000256" key="8">
    <source>
        <dbReference type="ARBA" id="ARBA00022833"/>
    </source>
</evidence>
<evidence type="ECO:0000313" key="14">
    <source>
        <dbReference type="EMBL" id="ACA59962.1"/>
    </source>
</evidence>
<dbReference type="SUPFAM" id="SSF54631">
    <property type="entry name" value="CBS-domain pair"/>
    <property type="match status" value="1"/>
</dbReference>
<keyword evidence="7" id="KW-0378">Hydrolase</keyword>
<evidence type="ECO:0000256" key="1">
    <source>
        <dbReference type="ARBA" id="ARBA00001947"/>
    </source>
</evidence>
<evidence type="ECO:0000256" key="10">
    <source>
        <dbReference type="ARBA" id="ARBA00023049"/>
    </source>
</evidence>
<dbReference type="GO" id="GO:0046872">
    <property type="term" value="F:metal ion binding"/>
    <property type="evidence" value="ECO:0007669"/>
    <property type="project" value="UniProtKB-KW"/>
</dbReference>
<evidence type="ECO:0000313" key="15">
    <source>
        <dbReference type="Proteomes" id="UP000008544"/>
    </source>
</evidence>
<evidence type="ECO:0000256" key="11">
    <source>
        <dbReference type="ARBA" id="ARBA00023136"/>
    </source>
</evidence>
<evidence type="ECO:0000256" key="12">
    <source>
        <dbReference type="SAM" id="Phobius"/>
    </source>
</evidence>
<evidence type="ECO:0000256" key="4">
    <source>
        <dbReference type="ARBA" id="ARBA00022670"/>
    </source>
</evidence>
<dbReference type="PANTHER" id="PTHR39188">
    <property type="entry name" value="MEMBRANE-ASSOCIATED ZINC METALLOPROTEASE M50B"/>
    <property type="match status" value="1"/>
</dbReference>